<evidence type="ECO:0000256" key="7">
    <source>
        <dbReference type="PROSITE-ProRule" id="PRU01091"/>
    </source>
</evidence>
<evidence type="ECO:0000256" key="5">
    <source>
        <dbReference type="ARBA" id="ARBA00023163"/>
    </source>
</evidence>
<evidence type="ECO:0000256" key="1">
    <source>
        <dbReference type="ARBA" id="ARBA00022553"/>
    </source>
</evidence>
<dbReference type="InterPro" id="IPR016032">
    <property type="entry name" value="Sig_transdc_resp-reg_C-effctor"/>
</dbReference>
<gene>
    <name evidence="10" type="ORF">ACFOEV_19795</name>
</gene>
<organism evidence="10 11">
    <name type="scientific">Litchfieldella rifensis</name>
    <dbReference type="NCBI Taxonomy" id="762643"/>
    <lineage>
        <taxon>Bacteria</taxon>
        <taxon>Pseudomonadati</taxon>
        <taxon>Pseudomonadota</taxon>
        <taxon>Gammaproteobacteria</taxon>
        <taxon>Oceanospirillales</taxon>
        <taxon>Halomonadaceae</taxon>
        <taxon>Litchfieldella</taxon>
    </lineage>
</organism>
<dbReference type="Gene3D" id="1.10.10.10">
    <property type="entry name" value="Winged helix-like DNA-binding domain superfamily/Winged helix DNA-binding domain"/>
    <property type="match status" value="1"/>
</dbReference>
<dbReference type="SMART" id="SM00448">
    <property type="entry name" value="REC"/>
    <property type="match status" value="1"/>
</dbReference>
<proteinExistence type="predicted"/>
<dbReference type="SMART" id="SM00862">
    <property type="entry name" value="Trans_reg_C"/>
    <property type="match status" value="1"/>
</dbReference>
<reference evidence="11" key="1">
    <citation type="journal article" date="2019" name="Int. J. Syst. Evol. Microbiol.">
        <title>The Global Catalogue of Microorganisms (GCM) 10K type strain sequencing project: providing services to taxonomists for standard genome sequencing and annotation.</title>
        <authorList>
            <consortium name="The Broad Institute Genomics Platform"/>
            <consortium name="The Broad Institute Genome Sequencing Center for Infectious Disease"/>
            <person name="Wu L."/>
            <person name="Ma J."/>
        </authorList>
    </citation>
    <scope>NUCLEOTIDE SEQUENCE [LARGE SCALE GENOMIC DNA]</scope>
    <source>
        <strain evidence="11">CECT 7698</strain>
    </source>
</reference>
<dbReference type="Gene3D" id="3.40.50.2300">
    <property type="match status" value="1"/>
</dbReference>
<evidence type="ECO:0000256" key="2">
    <source>
        <dbReference type="ARBA" id="ARBA00023012"/>
    </source>
</evidence>
<dbReference type="InterPro" id="IPR036388">
    <property type="entry name" value="WH-like_DNA-bd_sf"/>
</dbReference>
<dbReference type="PROSITE" id="PS51755">
    <property type="entry name" value="OMPR_PHOB"/>
    <property type="match status" value="1"/>
</dbReference>
<keyword evidence="11" id="KW-1185">Reference proteome</keyword>
<evidence type="ECO:0000313" key="11">
    <source>
        <dbReference type="Proteomes" id="UP001595579"/>
    </source>
</evidence>
<dbReference type="Pfam" id="PF00486">
    <property type="entry name" value="Trans_reg_C"/>
    <property type="match status" value="1"/>
</dbReference>
<feature type="domain" description="OmpR/PhoB-type" evidence="9">
    <location>
        <begin position="137"/>
        <end position="237"/>
    </location>
</feature>
<evidence type="ECO:0000259" key="8">
    <source>
        <dbReference type="PROSITE" id="PS50110"/>
    </source>
</evidence>
<name>A0ABV7LTH8_9GAMM</name>
<accession>A0ABV7LTH8</accession>
<dbReference type="InterPro" id="IPR001867">
    <property type="entry name" value="OmpR/PhoB-type_DNA-bd"/>
</dbReference>
<dbReference type="CDD" id="cd00383">
    <property type="entry name" value="trans_reg_C"/>
    <property type="match status" value="1"/>
</dbReference>
<dbReference type="PROSITE" id="PS50110">
    <property type="entry name" value="RESPONSE_REGULATORY"/>
    <property type="match status" value="1"/>
</dbReference>
<keyword evidence="1 6" id="KW-0597">Phosphoprotein</keyword>
<evidence type="ECO:0000256" key="3">
    <source>
        <dbReference type="ARBA" id="ARBA00023015"/>
    </source>
</evidence>
<dbReference type="SUPFAM" id="SSF52172">
    <property type="entry name" value="CheY-like"/>
    <property type="match status" value="1"/>
</dbReference>
<dbReference type="Proteomes" id="UP001595579">
    <property type="component" value="Unassembled WGS sequence"/>
</dbReference>
<evidence type="ECO:0000313" key="10">
    <source>
        <dbReference type="EMBL" id="MFC3285847.1"/>
    </source>
</evidence>
<feature type="domain" description="Response regulatory" evidence="8">
    <location>
        <begin position="3"/>
        <end position="116"/>
    </location>
</feature>
<dbReference type="EMBL" id="JBHRUG010000048">
    <property type="protein sequence ID" value="MFC3285847.1"/>
    <property type="molecule type" value="Genomic_DNA"/>
</dbReference>
<dbReference type="Pfam" id="PF00072">
    <property type="entry name" value="Response_reg"/>
    <property type="match status" value="1"/>
</dbReference>
<dbReference type="RefSeq" id="WP_386776618.1">
    <property type="nucleotide sequence ID" value="NZ_JBHRUG010000048.1"/>
</dbReference>
<keyword evidence="3" id="KW-0805">Transcription regulation</keyword>
<keyword evidence="5" id="KW-0804">Transcription</keyword>
<dbReference type="PANTHER" id="PTHR48111:SF4">
    <property type="entry name" value="DNA-BINDING DUAL TRANSCRIPTIONAL REGULATOR OMPR"/>
    <property type="match status" value="1"/>
</dbReference>
<evidence type="ECO:0000259" key="9">
    <source>
        <dbReference type="PROSITE" id="PS51755"/>
    </source>
</evidence>
<keyword evidence="4 7" id="KW-0238">DNA-binding</keyword>
<dbReference type="InterPro" id="IPR001789">
    <property type="entry name" value="Sig_transdc_resp-reg_receiver"/>
</dbReference>
<dbReference type="SUPFAM" id="SSF46894">
    <property type="entry name" value="C-terminal effector domain of the bipartite response regulators"/>
    <property type="match status" value="1"/>
</dbReference>
<protein>
    <submittedName>
        <fullName evidence="10">Response regulator</fullName>
    </submittedName>
</protein>
<evidence type="ECO:0000256" key="6">
    <source>
        <dbReference type="PROSITE-ProRule" id="PRU00169"/>
    </source>
</evidence>
<feature type="modified residue" description="4-aspartylphosphate" evidence="6">
    <location>
        <position position="52"/>
    </location>
</feature>
<dbReference type="Gene3D" id="6.10.250.690">
    <property type="match status" value="1"/>
</dbReference>
<dbReference type="InterPro" id="IPR039420">
    <property type="entry name" value="WalR-like"/>
</dbReference>
<dbReference type="InterPro" id="IPR011006">
    <property type="entry name" value="CheY-like_superfamily"/>
</dbReference>
<sequence>MHNILVVDDDADIREMLVDYLSPFGYQVSQAESATQLRAMLQACLPQVVLLDVSLPDEDGLSLARHIREHYDIGIIMVSGAGATVDRIIGLEVGADDYVSKPFDPRELLARVKSVIRRYPPLSSALSATATNTTDTQAWRPFGRCQVDLDGRRLLDGGGAEIPLTSMEFDLLRVFLERPNRVLSRDDLLGLTQNRDWDPFDRSIDIRVARLRKKIEATPDKPEFIKTVRGAGYRYQPPGGG</sequence>
<keyword evidence="2" id="KW-0902">Two-component regulatory system</keyword>
<evidence type="ECO:0000256" key="4">
    <source>
        <dbReference type="ARBA" id="ARBA00023125"/>
    </source>
</evidence>
<comment type="caution">
    <text evidence="10">The sequence shown here is derived from an EMBL/GenBank/DDBJ whole genome shotgun (WGS) entry which is preliminary data.</text>
</comment>
<feature type="DNA-binding region" description="OmpR/PhoB-type" evidence="7">
    <location>
        <begin position="137"/>
        <end position="237"/>
    </location>
</feature>
<dbReference type="PANTHER" id="PTHR48111">
    <property type="entry name" value="REGULATOR OF RPOS"/>
    <property type="match status" value="1"/>
</dbReference>